<dbReference type="InterPro" id="IPR050471">
    <property type="entry name" value="AB_hydrolase"/>
</dbReference>
<dbReference type="InterPro" id="IPR000073">
    <property type="entry name" value="AB_hydrolase_1"/>
</dbReference>
<dbReference type="GO" id="GO:0016787">
    <property type="term" value="F:hydrolase activity"/>
    <property type="evidence" value="ECO:0007669"/>
    <property type="project" value="UniProtKB-KW"/>
</dbReference>
<dbReference type="EMBL" id="BAABJQ010000008">
    <property type="protein sequence ID" value="GAA5186568.1"/>
    <property type="molecule type" value="Genomic_DNA"/>
</dbReference>
<keyword evidence="3" id="KW-1185">Reference proteome</keyword>
<gene>
    <name evidence="2" type="ORF">GCM10023322_33090</name>
</gene>
<dbReference type="PANTHER" id="PTHR43433:SF5">
    <property type="entry name" value="AB HYDROLASE-1 DOMAIN-CONTAINING PROTEIN"/>
    <property type="match status" value="1"/>
</dbReference>
<name>A0ABP9RV20_9ACTN</name>
<sequence length="266" mass="28419">MNTSVEQVRSADGTSIALEVAGNGRPVVLIGGAFNDRTTTTGLAQVLAPYYQAVTYDRRGRGDSGDESVDYSVDREIEDLQAVIDHVGGAASLVGHSSGAVLALEAASRRLPVENVAAYEPPFIPEGSRPRPAPDVAERLARLVKAGDRDGAVMLFQTEVIGLPFELVDGMRQSDMWGFLARLAHSLPYDYALFEPGCPVPAGRLAGIQVPTLVIAGSNTFPWLMTAAEEVARAVPSARYLSLEGQDHGVLHQPATLLKCLKELVR</sequence>
<protein>
    <submittedName>
        <fullName evidence="2">Alpha/beta hydrolase</fullName>
    </submittedName>
</protein>
<organism evidence="2 3">
    <name type="scientific">Rugosimonospora acidiphila</name>
    <dbReference type="NCBI Taxonomy" id="556531"/>
    <lineage>
        <taxon>Bacteria</taxon>
        <taxon>Bacillati</taxon>
        <taxon>Actinomycetota</taxon>
        <taxon>Actinomycetes</taxon>
        <taxon>Micromonosporales</taxon>
        <taxon>Micromonosporaceae</taxon>
        <taxon>Rugosimonospora</taxon>
    </lineage>
</organism>
<reference evidence="3" key="1">
    <citation type="journal article" date="2019" name="Int. J. Syst. Evol. Microbiol.">
        <title>The Global Catalogue of Microorganisms (GCM) 10K type strain sequencing project: providing services to taxonomists for standard genome sequencing and annotation.</title>
        <authorList>
            <consortium name="The Broad Institute Genomics Platform"/>
            <consortium name="The Broad Institute Genome Sequencing Center for Infectious Disease"/>
            <person name="Wu L."/>
            <person name="Ma J."/>
        </authorList>
    </citation>
    <scope>NUCLEOTIDE SEQUENCE [LARGE SCALE GENOMIC DNA]</scope>
    <source>
        <strain evidence="3">JCM 18304</strain>
    </source>
</reference>
<feature type="domain" description="AB hydrolase-1" evidence="1">
    <location>
        <begin position="27"/>
        <end position="256"/>
    </location>
</feature>
<evidence type="ECO:0000259" key="1">
    <source>
        <dbReference type="Pfam" id="PF12697"/>
    </source>
</evidence>
<dbReference type="PANTHER" id="PTHR43433">
    <property type="entry name" value="HYDROLASE, ALPHA/BETA FOLD FAMILY PROTEIN"/>
    <property type="match status" value="1"/>
</dbReference>
<evidence type="ECO:0000313" key="3">
    <source>
        <dbReference type="Proteomes" id="UP001501570"/>
    </source>
</evidence>
<dbReference type="Proteomes" id="UP001501570">
    <property type="component" value="Unassembled WGS sequence"/>
</dbReference>
<accession>A0ABP9RV20</accession>
<dbReference type="InterPro" id="IPR029058">
    <property type="entry name" value="AB_hydrolase_fold"/>
</dbReference>
<proteinExistence type="predicted"/>
<comment type="caution">
    <text evidence="2">The sequence shown here is derived from an EMBL/GenBank/DDBJ whole genome shotgun (WGS) entry which is preliminary data.</text>
</comment>
<dbReference type="Gene3D" id="3.40.50.1820">
    <property type="entry name" value="alpha/beta hydrolase"/>
    <property type="match status" value="1"/>
</dbReference>
<dbReference type="SUPFAM" id="SSF53474">
    <property type="entry name" value="alpha/beta-Hydrolases"/>
    <property type="match status" value="1"/>
</dbReference>
<evidence type="ECO:0000313" key="2">
    <source>
        <dbReference type="EMBL" id="GAA5186568.1"/>
    </source>
</evidence>
<dbReference type="Pfam" id="PF12697">
    <property type="entry name" value="Abhydrolase_6"/>
    <property type="match status" value="1"/>
</dbReference>
<keyword evidence="2" id="KW-0378">Hydrolase</keyword>